<dbReference type="EMBL" id="LAPT01000053">
    <property type="protein sequence ID" value="PXF31068.1"/>
    <property type="molecule type" value="Genomic_DNA"/>
</dbReference>
<protein>
    <submittedName>
        <fullName evidence="1">Uncharacterized protein</fullName>
    </submittedName>
</protein>
<organism evidence="1 2">
    <name type="scientific">Pokkaliibacter plantistimulans</name>
    <dbReference type="NCBI Taxonomy" id="1635171"/>
    <lineage>
        <taxon>Bacteria</taxon>
        <taxon>Pseudomonadati</taxon>
        <taxon>Pseudomonadota</taxon>
        <taxon>Gammaproteobacteria</taxon>
        <taxon>Oceanospirillales</taxon>
        <taxon>Balneatrichaceae</taxon>
        <taxon>Pokkaliibacter</taxon>
    </lineage>
</organism>
<proteinExistence type="predicted"/>
<sequence>MTDFSQLHIGTPRDDGTFKYRSWSEIAIAASSPDRLYFEKVDDPIKPDEHKYKPTQAFFARITELQAMGILYVQERYMKDAAGGAFAIVAVKQLNRNWLLSLGVCSNRQLSAFQARCKSMINERRALWRANRPDKVAAANERKEAQAKLRARRPLNPSSLLTRKAALAATVQDSEPDVLEQLKRQYAAFQASLLAQIVKEAEQHSHPPSWVRAESLHRYKTFEQFQKDI</sequence>
<evidence type="ECO:0000313" key="2">
    <source>
        <dbReference type="Proteomes" id="UP000248090"/>
    </source>
</evidence>
<evidence type="ECO:0000313" key="1">
    <source>
        <dbReference type="EMBL" id="PXF31068.1"/>
    </source>
</evidence>
<comment type="caution">
    <text evidence="1">The sequence shown here is derived from an EMBL/GenBank/DDBJ whole genome shotgun (WGS) entry which is preliminary data.</text>
</comment>
<keyword evidence="2" id="KW-1185">Reference proteome</keyword>
<name>A0ABX5M060_9GAMM</name>
<dbReference type="Proteomes" id="UP000248090">
    <property type="component" value="Unassembled WGS sequence"/>
</dbReference>
<gene>
    <name evidence="1" type="ORF">WH50_11920</name>
</gene>
<reference evidence="1 2" key="1">
    <citation type="submission" date="2015-03" db="EMBL/GenBank/DDBJ databases">
        <authorList>
            <person name="Krishnan R."/>
            <person name="Midha S."/>
            <person name="Patil P.B."/>
            <person name="Rameshkumar N."/>
        </authorList>
    </citation>
    <scope>NUCLEOTIDE SEQUENCE [LARGE SCALE GENOMIC DNA]</scope>
    <source>
        <strain evidence="1 2">L1E11</strain>
    </source>
</reference>
<accession>A0ABX5M060</accession>